<accession>A2DZC3</accession>
<dbReference type="AlphaFoldDB" id="A2DZC3"/>
<reference evidence="1" key="1">
    <citation type="submission" date="2006-10" db="EMBL/GenBank/DDBJ databases">
        <authorList>
            <person name="Amadeo P."/>
            <person name="Zhao Q."/>
            <person name="Wortman J."/>
            <person name="Fraser-Liggett C."/>
            <person name="Carlton J."/>
        </authorList>
    </citation>
    <scope>NUCLEOTIDE SEQUENCE</scope>
    <source>
        <strain evidence="1">G3</strain>
    </source>
</reference>
<dbReference type="SMR" id="A2DZC3"/>
<sequence>MFFDYPYLLAKTPESLFLGKFDDESSTELELKELSLKPAKQNVIAFFKLTFNEQYFVIIADYKLKIWKEGNPSCKNIPEFEFDKVLRIYRDPLYTNRFFIINGNHSLIMIHFTAPDKLIQKIIFQDNIKRLFLTNKSLTCQLLNPPYIYTASERSDIVISEQKQFRLQPYVNTKYTTIYDNLAYISDENSYVHIQKIENSEFANEITCFKGHIWDSQYPIIELPNNKLDIFENIIDLSEFLKNHPRKTIKSFSVSSGYLCILCESNHAYLIKLPELSIESTVERLDFTSKIVPFKEVAIDLVKKADNLLNSIKNFISKTKEINQCINKGANSSDPINYESIFEAALSRSGYLLSSTCDNGFLKSGISSGSIPEPLLLRMGTALVEVSSEKCSGAAVHAARIFLSLDKNSPLVCFVMKEQKERLLELINFKLIKAEGNYLNALNLLKKSISAFD</sequence>
<keyword evidence="2" id="KW-1185">Reference proteome</keyword>
<evidence type="ECO:0000313" key="1">
    <source>
        <dbReference type="EMBL" id="EAY14252.1"/>
    </source>
</evidence>
<gene>
    <name evidence="1" type="ORF">TVAG_486950</name>
</gene>
<dbReference type="VEuPathDB" id="TrichDB:TVAG_486950"/>
<dbReference type="KEGG" id="tva:4772240"/>
<protein>
    <submittedName>
        <fullName evidence="1">Uncharacterized protein</fullName>
    </submittedName>
</protein>
<dbReference type="EMBL" id="DS113273">
    <property type="protein sequence ID" value="EAY14252.1"/>
    <property type="molecule type" value="Genomic_DNA"/>
</dbReference>
<dbReference type="RefSeq" id="XP_001326475.1">
    <property type="nucleotide sequence ID" value="XM_001326440.1"/>
</dbReference>
<evidence type="ECO:0000313" key="2">
    <source>
        <dbReference type="Proteomes" id="UP000001542"/>
    </source>
</evidence>
<dbReference type="InParanoid" id="A2DZC3"/>
<dbReference type="Proteomes" id="UP000001542">
    <property type="component" value="Unassembled WGS sequence"/>
</dbReference>
<proteinExistence type="predicted"/>
<organism evidence="1 2">
    <name type="scientific">Trichomonas vaginalis (strain ATCC PRA-98 / G3)</name>
    <dbReference type="NCBI Taxonomy" id="412133"/>
    <lineage>
        <taxon>Eukaryota</taxon>
        <taxon>Metamonada</taxon>
        <taxon>Parabasalia</taxon>
        <taxon>Trichomonadida</taxon>
        <taxon>Trichomonadidae</taxon>
        <taxon>Trichomonas</taxon>
    </lineage>
</organism>
<name>A2DZC3_TRIV3</name>
<dbReference type="VEuPathDB" id="TrichDB:TVAGG3_1017240"/>
<reference evidence="1" key="2">
    <citation type="journal article" date="2007" name="Science">
        <title>Draft genome sequence of the sexually transmitted pathogen Trichomonas vaginalis.</title>
        <authorList>
            <person name="Carlton J.M."/>
            <person name="Hirt R.P."/>
            <person name="Silva J.C."/>
            <person name="Delcher A.L."/>
            <person name="Schatz M."/>
            <person name="Zhao Q."/>
            <person name="Wortman J.R."/>
            <person name="Bidwell S.L."/>
            <person name="Alsmark U.C.M."/>
            <person name="Besteiro S."/>
            <person name="Sicheritz-Ponten T."/>
            <person name="Noel C.J."/>
            <person name="Dacks J.B."/>
            <person name="Foster P.G."/>
            <person name="Simillion C."/>
            <person name="Van de Peer Y."/>
            <person name="Miranda-Saavedra D."/>
            <person name="Barton G.J."/>
            <person name="Westrop G.D."/>
            <person name="Mueller S."/>
            <person name="Dessi D."/>
            <person name="Fiori P.L."/>
            <person name="Ren Q."/>
            <person name="Paulsen I."/>
            <person name="Zhang H."/>
            <person name="Bastida-Corcuera F.D."/>
            <person name="Simoes-Barbosa A."/>
            <person name="Brown M.T."/>
            <person name="Hayes R.D."/>
            <person name="Mukherjee M."/>
            <person name="Okumura C.Y."/>
            <person name="Schneider R."/>
            <person name="Smith A.J."/>
            <person name="Vanacova S."/>
            <person name="Villalvazo M."/>
            <person name="Haas B.J."/>
            <person name="Pertea M."/>
            <person name="Feldblyum T.V."/>
            <person name="Utterback T.R."/>
            <person name="Shu C.L."/>
            <person name="Osoegawa K."/>
            <person name="de Jong P.J."/>
            <person name="Hrdy I."/>
            <person name="Horvathova L."/>
            <person name="Zubacova Z."/>
            <person name="Dolezal P."/>
            <person name="Malik S.B."/>
            <person name="Logsdon J.M. Jr."/>
            <person name="Henze K."/>
            <person name="Gupta A."/>
            <person name="Wang C.C."/>
            <person name="Dunne R.L."/>
            <person name="Upcroft J.A."/>
            <person name="Upcroft P."/>
            <person name="White O."/>
            <person name="Salzberg S.L."/>
            <person name="Tang P."/>
            <person name="Chiu C.-H."/>
            <person name="Lee Y.-S."/>
            <person name="Embley T.M."/>
            <person name="Coombs G.H."/>
            <person name="Mottram J.C."/>
            <person name="Tachezy J."/>
            <person name="Fraser-Liggett C.M."/>
            <person name="Johnson P.J."/>
        </authorList>
    </citation>
    <scope>NUCLEOTIDE SEQUENCE [LARGE SCALE GENOMIC DNA]</scope>
    <source>
        <strain evidence="1">G3</strain>
    </source>
</reference>